<dbReference type="Proteomes" id="UP000053841">
    <property type="component" value="Unassembled WGS sequence"/>
</dbReference>
<gene>
    <name evidence="2" type="ORF">COCCADRAFT_22243</name>
</gene>
<feature type="compositionally biased region" description="Pro residues" evidence="1">
    <location>
        <begin position="133"/>
        <end position="165"/>
    </location>
</feature>
<feature type="compositionally biased region" description="Basic residues" evidence="1">
    <location>
        <begin position="12"/>
        <end position="24"/>
    </location>
</feature>
<dbReference type="EMBL" id="KI964543">
    <property type="protein sequence ID" value="EUC38387.1"/>
    <property type="molecule type" value="Genomic_DNA"/>
</dbReference>
<feature type="compositionally biased region" description="Polar residues" evidence="1">
    <location>
        <begin position="1"/>
        <end position="11"/>
    </location>
</feature>
<protein>
    <submittedName>
        <fullName evidence="2">Uncharacterized protein</fullName>
    </submittedName>
</protein>
<sequence>MGQGGDQSSRSKFGRGRKRKRKREREREREKKVEVGEYDDNFPQMAQAVMAPRDAEGARAARDWGFDMCALQDPRPSTLVALGCSFPPHSTTGQGKTGQDRADLSRPAKLSGAMHPSHPSLAPLLHPSIYLPTHPPNPSIHPSSNPPTPAPPPPPPPPPPNPHPPAARRMHVLRHPQLAPFFSTLTAGPLVAGGSGSAVASSSMRATRQTHD</sequence>
<dbReference type="RefSeq" id="XP_007707307.1">
    <property type="nucleotide sequence ID" value="XM_007709117.1"/>
</dbReference>
<dbReference type="KEGG" id="bze:COCCADRAFT_22243"/>
<keyword evidence="3" id="KW-1185">Reference proteome</keyword>
<evidence type="ECO:0000313" key="3">
    <source>
        <dbReference type="Proteomes" id="UP000053841"/>
    </source>
</evidence>
<evidence type="ECO:0000256" key="1">
    <source>
        <dbReference type="SAM" id="MobiDB-lite"/>
    </source>
</evidence>
<evidence type="ECO:0000313" key="2">
    <source>
        <dbReference type="EMBL" id="EUC38387.1"/>
    </source>
</evidence>
<dbReference type="OrthoDB" id="10676554at2759"/>
<feature type="compositionally biased region" description="Low complexity" evidence="1">
    <location>
        <begin position="115"/>
        <end position="128"/>
    </location>
</feature>
<proteinExistence type="predicted"/>
<accession>W6YFX9</accession>
<feature type="region of interest" description="Disordered" evidence="1">
    <location>
        <begin position="82"/>
        <end position="212"/>
    </location>
</feature>
<dbReference type="GeneID" id="19145152"/>
<name>W6YFX9_COCC2</name>
<dbReference type="AlphaFoldDB" id="W6YFX9"/>
<dbReference type="HOGENOM" id="CLU_1299500_0_0_1"/>
<organism evidence="2 3">
    <name type="scientific">Cochliobolus carbonum (strain 26-R-13)</name>
    <name type="common">Maize leaf spot fungus</name>
    <name type="synonym">Bipolaris zeicola</name>
    <dbReference type="NCBI Taxonomy" id="930089"/>
    <lineage>
        <taxon>Eukaryota</taxon>
        <taxon>Fungi</taxon>
        <taxon>Dikarya</taxon>
        <taxon>Ascomycota</taxon>
        <taxon>Pezizomycotina</taxon>
        <taxon>Dothideomycetes</taxon>
        <taxon>Pleosporomycetidae</taxon>
        <taxon>Pleosporales</taxon>
        <taxon>Pleosporineae</taxon>
        <taxon>Pleosporaceae</taxon>
        <taxon>Bipolaris</taxon>
    </lineage>
</organism>
<reference evidence="2 3" key="1">
    <citation type="journal article" date="2013" name="PLoS Genet.">
        <title>Comparative genome structure, secondary metabolite, and effector coding capacity across Cochliobolus pathogens.</title>
        <authorList>
            <person name="Condon B.J."/>
            <person name="Leng Y."/>
            <person name="Wu D."/>
            <person name="Bushley K.E."/>
            <person name="Ohm R.A."/>
            <person name="Otillar R."/>
            <person name="Martin J."/>
            <person name="Schackwitz W."/>
            <person name="Grimwood J."/>
            <person name="MohdZainudin N."/>
            <person name="Xue C."/>
            <person name="Wang R."/>
            <person name="Manning V.A."/>
            <person name="Dhillon B."/>
            <person name="Tu Z.J."/>
            <person name="Steffenson B.J."/>
            <person name="Salamov A."/>
            <person name="Sun H."/>
            <person name="Lowry S."/>
            <person name="LaButti K."/>
            <person name="Han J."/>
            <person name="Copeland A."/>
            <person name="Lindquist E."/>
            <person name="Barry K."/>
            <person name="Schmutz J."/>
            <person name="Baker S.E."/>
            <person name="Ciuffetti L.M."/>
            <person name="Grigoriev I.V."/>
            <person name="Zhong S."/>
            <person name="Turgeon B.G."/>
        </authorList>
    </citation>
    <scope>NUCLEOTIDE SEQUENCE [LARGE SCALE GENOMIC DNA]</scope>
    <source>
        <strain evidence="2 3">26-R-13</strain>
    </source>
</reference>
<feature type="region of interest" description="Disordered" evidence="1">
    <location>
        <begin position="1"/>
        <end position="39"/>
    </location>
</feature>
<feature type="compositionally biased region" description="Basic and acidic residues" evidence="1">
    <location>
        <begin position="25"/>
        <end position="35"/>
    </location>
</feature>